<dbReference type="InterPro" id="IPR036034">
    <property type="entry name" value="PDZ_sf"/>
</dbReference>
<name>A0A9J5WA96_SOLCO</name>
<evidence type="ECO:0000313" key="5">
    <source>
        <dbReference type="EMBL" id="KAG5571886.1"/>
    </source>
</evidence>
<dbReference type="GO" id="GO:0004252">
    <property type="term" value="F:serine-type endopeptidase activity"/>
    <property type="evidence" value="ECO:0007669"/>
    <property type="project" value="TreeGrafter"/>
</dbReference>
<comment type="caution">
    <text evidence="5">The sequence shown here is derived from an EMBL/GenBank/DDBJ whole genome shotgun (WGS) entry which is preliminary data.</text>
</comment>
<organism evidence="5 6">
    <name type="scientific">Solanum commersonii</name>
    <name type="common">Commerson's wild potato</name>
    <name type="synonym">Commerson's nightshade</name>
    <dbReference type="NCBI Taxonomy" id="4109"/>
    <lineage>
        <taxon>Eukaryota</taxon>
        <taxon>Viridiplantae</taxon>
        <taxon>Streptophyta</taxon>
        <taxon>Embryophyta</taxon>
        <taxon>Tracheophyta</taxon>
        <taxon>Spermatophyta</taxon>
        <taxon>Magnoliopsida</taxon>
        <taxon>eudicotyledons</taxon>
        <taxon>Gunneridae</taxon>
        <taxon>Pentapetalae</taxon>
        <taxon>asterids</taxon>
        <taxon>lamiids</taxon>
        <taxon>Solanales</taxon>
        <taxon>Solanaceae</taxon>
        <taxon>Solanoideae</taxon>
        <taxon>Solaneae</taxon>
        <taxon>Solanum</taxon>
    </lineage>
</organism>
<dbReference type="GO" id="GO:0006508">
    <property type="term" value="P:proteolysis"/>
    <property type="evidence" value="ECO:0007669"/>
    <property type="project" value="UniProtKB-KW"/>
</dbReference>
<dbReference type="AlphaFoldDB" id="A0A9J5WA96"/>
<dbReference type="EMBL" id="JACXVP010000012">
    <property type="protein sequence ID" value="KAG5571886.1"/>
    <property type="molecule type" value="Genomic_DNA"/>
</dbReference>
<accession>A0A9J5WA96</accession>
<evidence type="ECO:0000256" key="3">
    <source>
        <dbReference type="ARBA" id="ARBA00022825"/>
    </source>
</evidence>
<dbReference type="Proteomes" id="UP000824120">
    <property type="component" value="Chromosome 12"/>
</dbReference>
<reference evidence="5 6" key="1">
    <citation type="submission" date="2020-09" db="EMBL/GenBank/DDBJ databases">
        <title>De no assembly of potato wild relative species, Solanum commersonii.</title>
        <authorList>
            <person name="Cho K."/>
        </authorList>
    </citation>
    <scope>NUCLEOTIDE SEQUENCE [LARGE SCALE GENOMIC DNA]</scope>
    <source>
        <strain evidence="5">LZ3.2</strain>
        <tissue evidence="5">Leaf</tissue>
    </source>
</reference>
<evidence type="ECO:0000256" key="2">
    <source>
        <dbReference type="ARBA" id="ARBA00022801"/>
    </source>
</evidence>
<feature type="domain" description="Protease Do-like PDZ" evidence="4">
    <location>
        <begin position="168"/>
        <end position="198"/>
    </location>
</feature>
<keyword evidence="2" id="KW-0378">Hydrolase</keyword>
<dbReference type="OrthoDB" id="1932632at2759"/>
<evidence type="ECO:0000313" key="6">
    <source>
        <dbReference type="Proteomes" id="UP000824120"/>
    </source>
</evidence>
<dbReference type="PANTHER" id="PTHR45980">
    <property type="match status" value="1"/>
</dbReference>
<dbReference type="InterPro" id="IPR041517">
    <property type="entry name" value="DEGP_PDZ"/>
</dbReference>
<keyword evidence="3" id="KW-0720">Serine protease</keyword>
<dbReference type="InterPro" id="IPR046449">
    <property type="entry name" value="DEGP_PDZ_sf"/>
</dbReference>
<dbReference type="Gene3D" id="3.20.190.20">
    <property type="match status" value="2"/>
</dbReference>
<sequence length="382" mass="43531">MEPWTQRSRELWLKQEDKNNVEILGGEMGSTPTMYLGMPLRSKSKSKDIVWDQERWFPILGVEWQKMENPDLRLSMGMKLDQKGVRIRRIDPTAPESMMLMPSDVILSFDGVDIANDGTVPFRHGERIGFSYLVSQKYSGDSAAVKVLRRNSEILNFIIKLATQMRLIPAHNKGRPPSYYIIAGFVFTTVSVPYLRSEIGRVAELLHVLNGFNGLSAEKDSIIWKHSRDGSLSVNKLYIKEVKEHPGGKLGPWKQIWRNKVPTKYGKDYEYEAPVKLLDKLLHEFRQSPDEQIVVVSQVLVADINIGYEEIVNTQVLAFNGEHVKNLKSLASMVEKCNDEFLKFDLEYQQVVVLQTKTAKSATSDILTTHCIPSAMSEDLRT</sequence>
<gene>
    <name evidence="5" type="ORF">H5410_061652</name>
</gene>
<proteinExistence type="predicted"/>
<dbReference type="Gene3D" id="2.30.42.10">
    <property type="match status" value="1"/>
</dbReference>
<evidence type="ECO:0000256" key="1">
    <source>
        <dbReference type="ARBA" id="ARBA00022670"/>
    </source>
</evidence>
<evidence type="ECO:0000259" key="4">
    <source>
        <dbReference type="Pfam" id="PF17815"/>
    </source>
</evidence>
<dbReference type="PANTHER" id="PTHR45980:SF19">
    <property type="entry name" value="PEPTIDASE DO-RELATED"/>
    <property type="match status" value="1"/>
</dbReference>
<keyword evidence="6" id="KW-1185">Reference proteome</keyword>
<keyword evidence="1" id="KW-0645">Protease</keyword>
<dbReference type="Pfam" id="PF17815">
    <property type="entry name" value="PDZ_3"/>
    <property type="match status" value="2"/>
</dbReference>
<protein>
    <recommendedName>
        <fullName evidence="4">Protease Do-like PDZ domain-containing protein</fullName>
    </recommendedName>
</protein>
<feature type="domain" description="Protease Do-like PDZ" evidence="4">
    <location>
        <begin position="264"/>
        <end position="379"/>
    </location>
</feature>